<feature type="domain" description="F-box associated beta-propeller type 3" evidence="1">
    <location>
        <begin position="4"/>
        <end position="77"/>
    </location>
</feature>
<organism evidence="2 3">
    <name type="scientific">Arabidopsis thaliana</name>
    <name type="common">Mouse-ear cress</name>
    <dbReference type="NCBI Taxonomy" id="3702"/>
    <lineage>
        <taxon>Eukaryota</taxon>
        <taxon>Viridiplantae</taxon>
        <taxon>Streptophyta</taxon>
        <taxon>Embryophyta</taxon>
        <taxon>Tracheophyta</taxon>
        <taxon>Spermatophyta</taxon>
        <taxon>Magnoliopsida</taxon>
        <taxon>eudicotyledons</taxon>
        <taxon>Gunneridae</taxon>
        <taxon>Pentapetalae</taxon>
        <taxon>rosids</taxon>
        <taxon>malvids</taxon>
        <taxon>Brassicales</taxon>
        <taxon>Brassicaceae</taxon>
        <taxon>Camelineae</taxon>
        <taxon>Arabidopsis</taxon>
    </lineage>
</organism>
<dbReference type="InterPro" id="IPR017451">
    <property type="entry name" value="F-box-assoc_interact_dom"/>
</dbReference>
<dbReference type="PANTHER" id="PTHR31111:SF132">
    <property type="entry name" value="F-BOX ASSOCIATED UBIQUITINATION EFFECTOR FAMILY PROTEIN-RELATED"/>
    <property type="match status" value="1"/>
</dbReference>
<dbReference type="AlphaFoldDB" id="A0A654FWZ4"/>
<dbReference type="PANTHER" id="PTHR31111">
    <property type="entry name" value="BNAA05G37150D PROTEIN-RELATED"/>
    <property type="match status" value="1"/>
</dbReference>
<name>A0A654FWZ4_ARATH</name>
<dbReference type="Proteomes" id="UP000426265">
    <property type="component" value="Unassembled WGS sequence"/>
</dbReference>
<dbReference type="Pfam" id="PF08268">
    <property type="entry name" value="FBA_3"/>
    <property type="match status" value="1"/>
</dbReference>
<evidence type="ECO:0000313" key="2">
    <source>
        <dbReference type="EMBL" id="VYS65376.1"/>
    </source>
</evidence>
<proteinExistence type="predicted"/>
<accession>A0A654FWZ4</accession>
<protein>
    <recommendedName>
        <fullName evidence="1">F-box associated beta-propeller type 3 domain-containing protein</fullName>
    </recommendedName>
</protein>
<sequence length="93" mass="10374">MTCHLSKSKVTVSPSVHSLICYGPDSGLRVYNPCTRRSIVLSKINSREKRLTHYIGYDPIDNGYKVLCVTSEKPEMRNKLGLTEELGSSDNGK</sequence>
<gene>
    <name evidence="2" type="ORF">AN1_LOCUS20783</name>
</gene>
<reference evidence="2 3" key="1">
    <citation type="submission" date="2019-11" db="EMBL/GenBank/DDBJ databases">
        <authorList>
            <person name="Jiao W.-B."/>
            <person name="Schneeberger K."/>
        </authorList>
    </citation>
    <scope>NUCLEOTIDE SEQUENCE [LARGE SCALE GENOMIC DNA]</scope>
    <source>
        <strain evidence="3">cv. An-1</strain>
    </source>
</reference>
<dbReference type="NCBIfam" id="TIGR01640">
    <property type="entry name" value="F_box_assoc_1"/>
    <property type="match status" value="1"/>
</dbReference>
<dbReference type="InterPro" id="IPR013187">
    <property type="entry name" value="F-box-assoc_dom_typ3"/>
</dbReference>
<evidence type="ECO:0000259" key="1">
    <source>
        <dbReference type="Pfam" id="PF08268"/>
    </source>
</evidence>
<evidence type="ECO:0000313" key="3">
    <source>
        <dbReference type="Proteomes" id="UP000426265"/>
    </source>
</evidence>
<dbReference type="EMBL" id="CACRSJ010000109">
    <property type="protein sequence ID" value="VYS65376.1"/>
    <property type="molecule type" value="Genomic_DNA"/>
</dbReference>